<organism evidence="2 3">
    <name type="scientific">Methanomethylophilus alvi</name>
    <dbReference type="NCBI Taxonomy" id="1291540"/>
    <lineage>
        <taxon>Archaea</taxon>
        <taxon>Methanobacteriati</taxon>
        <taxon>Thermoplasmatota</taxon>
        <taxon>Thermoplasmata</taxon>
        <taxon>Methanomassiliicoccales</taxon>
        <taxon>Methanomethylophilaceae</taxon>
        <taxon>Methanomethylophilus</taxon>
    </lineage>
</organism>
<name>A0A3G3IIM9_9ARCH</name>
<accession>A0A3G3IIM9</accession>
<gene>
    <name evidence="2" type="ORF">BKD89_06335</name>
</gene>
<feature type="domain" description="NurA" evidence="1">
    <location>
        <begin position="162"/>
        <end position="280"/>
    </location>
</feature>
<evidence type="ECO:0000313" key="2">
    <source>
        <dbReference type="EMBL" id="AYQ55414.1"/>
    </source>
</evidence>
<dbReference type="InterPro" id="IPR018977">
    <property type="entry name" value="NurA_domain"/>
</dbReference>
<evidence type="ECO:0000313" key="3">
    <source>
        <dbReference type="Proteomes" id="UP000273278"/>
    </source>
</evidence>
<dbReference type="RefSeq" id="WP_015505180.1">
    <property type="nucleotide sequence ID" value="NZ_CAYAZF010000014.1"/>
</dbReference>
<dbReference type="EMBL" id="CP017686">
    <property type="protein sequence ID" value="AYQ55414.1"/>
    <property type="molecule type" value="Genomic_DNA"/>
</dbReference>
<dbReference type="Proteomes" id="UP000273278">
    <property type="component" value="Chromosome"/>
</dbReference>
<protein>
    <recommendedName>
        <fullName evidence="1">NurA domain-containing protein</fullName>
    </recommendedName>
</protein>
<dbReference type="AlphaFoldDB" id="A0A3G3IIM9"/>
<dbReference type="GeneID" id="41322064"/>
<dbReference type="OMA" id="YNSDMHW"/>
<proteinExistence type="predicted"/>
<evidence type="ECO:0000259" key="1">
    <source>
        <dbReference type="Pfam" id="PF09376"/>
    </source>
</evidence>
<sequence>MDATSSIKSKLVMDKSFKGVLEKLSNSNISLPTSSTLVEGNIDLDSTEYLIKCIEPSEKYPLNVRNGYSVAIREGTVIAAYDESFKTYAALEGKAVCASHSLVIVRDSDYVPISFLTLKFYTRSDGVKDKLGDAAIVADNVDHRINVDMALDKMQLLDEYCGDNWILFIDGPLVGGDSYTTFMPQIQKFLEKGIMPIFCVKNSSSNLVTQYLPEYKGVYNSDMHWANNLLKQGERTAFFEYIDSHNSSNSKVFCYIKFLDKCSPVRVEIPTCIYRKYWSSIADCMDLTLYLILAQGNEKNAQVRPIAIAEMFARETLHLIDLNQEIRRSKLTETMNQARWGDDDLDSTQ</sequence>
<dbReference type="Pfam" id="PF09376">
    <property type="entry name" value="NurA"/>
    <property type="match status" value="1"/>
</dbReference>
<reference evidence="2 3" key="1">
    <citation type="submission" date="2016-10" db="EMBL/GenBank/DDBJ databases">
        <title>Complete genome of the TMA-utilizing, human hosted archaeon Methanomethylophilus alvus Gen. nov, sp. nov., strain Mx-05, derived from a pure culture.</title>
        <authorList>
            <person name="Brugere J.-F."/>
            <person name="Ben Hania W."/>
            <person name="Chaudhary P.P."/>
            <person name="Gaci N."/>
            <person name="Borrel G."/>
            <person name="Cao Van Tuat L."/>
            <person name="Fardeau M.-L."/>
            <person name="Harris H.M.B."/>
            <person name="O'Toole P.W."/>
            <person name="Ollivier B."/>
        </authorList>
    </citation>
    <scope>NUCLEOTIDE SEQUENCE [LARGE SCALE GENOMIC DNA]</scope>
    <source>
        <strain evidence="2 3">Mx-05</strain>
    </source>
</reference>